<dbReference type="GeneID" id="7846639"/>
<dbReference type="OrthoDB" id="10045365at2759"/>
<proteinExistence type="predicted"/>
<dbReference type="InterPro" id="IPR006212">
    <property type="entry name" value="Furin_repeat"/>
</dbReference>
<dbReference type="InParanoid" id="Q233V8"/>
<dbReference type="KEGG" id="tet:TTHERM_00985200"/>
<dbReference type="Proteomes" id="UP000009168">
    <property type="component" value="Unassembled WGS sequence"/>
</dbReference>
<accession>Q233V8</accession>
<dbReference type="CDD" id="cd00064">
    <property type="entry name" value="FU"/>
    <property type="match status" value="1"/>
</dbReference>
<dbReference type="RefSeq" id="XP_001012071.2">
    <property type="nucleotide sequence ID" value="XM_001012071.2"/>
</dbReference>
<evidence type="ECO:0000313" key="1">
    <source>
        <dbReference type="EMBL" id="EAR91826.2"/>
    </source>
</evidence>
<gene>
    <name evidence="1" type="ORF">TTHERM_00985200</name>
</gene>
<dbReference type="EMBL" id="GG662768">
    <property type="protein sequence ID" value="EAR91826.2"/>
    <property type="molecule type" value="Genomic_DNA"/>
</dbReference>
<keyword evidence="2" id="KW-1185">Reference proteome</keyword>
<name>Q233V8_TETTS</name>
<dbReference type="SUPFAM" id="SSF57184">
    <property type="entry name" value="Growth factor receptor domain"/>
    <property type="match status" value="1"/>
</dbReference>
<dbReference type="Gene3D" id="2.10.220.10">
    <property type="entry name" value="Hormone Receptor, Insulin-like Growth Factor Receptor 1, Chain A, domain 2"/>
    <property type="match status" value="1"/>
</dbReference>
<reference evidence="2" key="1">
    <citation type="journal article" date="2006" name="PLoS Biol.">
        <title>Macronuclear genome sequence of the ciliate Tetrahymena thermophila, a model eukaryote.</title>
        <authorList>
            <person name="Eisen J.A."/>
            <person name="Coyne R.S."/>
            <person name="Wu M."/>
            <person name="Wu D."/>
            <person name="Thiagarajan M."/>
            <person name="Wortman J.R."/>
            <person name="Badger J.H."/>
            <person name="Ren Q."/>
            <person name="Amedeo P."/>
            <person name="Jones K.M."/>
            <person name="Tallon L.J."/>
            <person name="Delcher A.L."/>
            <person name="Salzberg S.L."/>
            <person name="Silva J.C."/>
            <person name="Haas B.J."/>
            <person name="Majoros W.H."/>
            <person name="Farzad M."/>
            <person name="Carlton J.M."/>
            <person name="Smith R.K. Jr."/>
            <person name="Garg J."/>
            <person name="Pearlman R.E."/>
            <person name="Karrer K.M."/>
            <person name="Sun L."/>
            <person name="Manning G."/>
            <person name="Elde N.C."/>
            <person name="Turkewitz A.P."/>
            <person name="Asai D.J."/>
            <person name="Wilkes D.E."/>
            <person name="Wang Y."/>
            <person name="Cai H."/>
            <person name="Collins K."/>
            <person name="Stewart B.A."/>
            <person name="Lee S.R."/>
            <person name="Wilamowska K."/>
            <person name="Weinberg Z."/>
            <person name="Ruzzo W.L."/>
            <person name="Wloga D."/>
            <person name="Gaertig J."/>
            <person name="Frankel J."/>
            <person name="Tsao C.-C."/>
            <person name="Gorovsky M.A."/>
            <person name="Keeling P.J."/>
            <person name="Waller R.F."/>
            <person name="Patron N.J."/>
            <person name="Cherry J.M."/>
            <person name="Stover N.A."/>
            <person name="Krieger C.J."/>
            <person name="del Toro C."/>
            <person name="Ryder H.F."/>
            <person name="Williamson S.C."/>
            <person name="Barbeau R.A."/>
            <person name="Hamilton E.P."/>
            <person name="Orias E."/>
        </authorList>
    </citation>
    <scope>NUCLEOTIDE SEQUENCE [LARGE SCALE GENOMIC DNA]</scope>
    <source>
        <strain evidence="2">SB210</strain>
    </source>
</reference>
<dbReference type="HOGENOM" id="CLU_515374_0_0_1"/>
<protein>
    <submittedName>
        <fullName evidence="1">Uncharacterized protein</fullName>
    </submittedName>
</protein>
<dbReference type="InterPro" id="IPR009030">
    <property type="entry name" value="Growth_fac_rcpt_cys_sf"/>
</dbReference>
<evidence type="ECO:0000313" key="2">
    <source>
        <dbReference type="Proteomes" id="UP000009168"/>
    </source>
</evidence>
<organism evidence="1 2">
    <name type="scientific">Tetrahymena thermophila (strain SB210)</name>
    <dbReference type="NCBI Taxonomy" id="312017"/>
    <lineage>
        <taxon>Eukaryota</taxon>
        <taxon>Sar</taxon>
        <taxon>Alveolata</taxon>
        <taxon>Ciliophora</taxon>
        <taxon>Intramacronucleata</taxon>
        <taxon>Oligohymenophorea</taxon>
        <taxon>Hymenostomatida</taxon>
        <taxon>Tetrahymenina</taxon>
        <taxon>Tetrahymenidae</taxon>
        <taxon>Tetrahymena</taxon>
    </lineage>
</organism>
<sequence length="223" mass="26128">MCLQCMPGYSLGQCVSSCGADQLKNQLDQQCDSFPDINCQQYNYQNQCNKCNDGYILQENGMCKNKFCSQYQGTFDSITQKCSLDGFLLSEYIREQQNSQNSAQFKQDSFNFQYSSLKDSLNEQIVEIKVLDILDHKLVIGRTNQYLIFYDFQKMSALYLLDMQAPIIQIQTNEQQMKLYALVSHYDNFNQTSQYQIKFYLTNNIQYLEVEAFQAYFRQQISL</sequence>
<dbReference type="AlphaFoldDB" id="Q233V8"/>